<dbReference type="Proteomes" id="UP000774804">
    <property type="component" value="Unassembled WGS sequence"/>
</dbReference>
<dbReference type="EMBL" id="RCMK01000006">
    <property type="protein sequence ID" value="KAG2955313.1"/>
    <property type="molecule type" value="Genomic_DNA"/>
</dbReference>
<evidence type="ECO:0000313" key="4">
    <source>
        <dbReference type="EMBL" id="KAG2955313.1"/>
    </source>
</evidence>
<protein>
    <submittedName>
        <fullName evidence="2">Uncharacterized protein</fullName>
    </submittedName>
</protein>
<feature type="region of interest" description="Disordered" evidence="1">
    <location>
        <begin position="37"/>
        <end position="62"/>
    </location>
</feature>
<name>A0A8T1A0K2_9STRA</name>
<organism evidence="2 7">
    <name type="scientific">Phytophthora cactorum</name>
    <dbReference type="NCBI Taxonomy" id="29920"/>
    <lineage>
        <taxon>Eukaryota</taxon>
        <taxon>Sar</taxon>
        <taxon>Stramenopiles</taxon>
        <taxon>Oomycota</taxon>
        <taxon>Peronosporomycetes</taxon>
        <taxon>Peronosporales</taxon>
        <taxon>Peronosporaceae</taxon>
        <taxon>Phytophthora</taxon>
    </lineage>
</organism>
<dbReference type="Proteomes" id="UP000736787">
    <property type="component" value="Unassembled WGS sequence"/>
</dbReference>
<evidence type="ECO:0000313" key="5">
    <source>
        <dbReference type="EMBL" id="KAG2999617.1"/>
    </source>
</evidence>
<dbReference type="Proteomes" id="UP000760860">
    <property type="component" value="Unassembled WGS sequence"/>
</dbReference>
<dbReference type="EMBL" id="RCMG01000010">
    <property type="protein sequence ID" value="KAG2868516.1"/>
    <property type="molecule type" value="Genomic_DNA"/>
</dbReference>
<dbReference type="EMBL" id="RCMV01000021">
    <property type="protein sequence ID" value="KAG3228084.1"/>
    <property type="molecule type" value="Genomic_DNA"/>
</dbReference>
<sequence>MQKADCQCPHVHERRSHNLGLVMQRWAIQQSQRAAAASAGVKSRGNAASTAFDPARKPAAAL</sequence>
<evidence type="ECO:0000313" key="3">
    <source>
        <dbReference type="EMBL" id="KAG2915775.1"/>
    </source>
</evidence>
<comment type="caution">
    <text evidence="2">The sequence shown here is derived from an EMBL/GenBank/DDBJ whole genome shotgun (WGS) entry which is preliminary data.</text>
</comment>
<reference evidence="2" key="1">
    <citation type="submission" date="2018-10" db="EMBL/GenBank/DDBJ databases">
        <title>Effector identification in a new, highly contiguous assembly of the strawberry crown rot pathogen Phytophthora cactorum.</title>
        <authorList>
            <person name="Armitage A.D."/>
            <person name="Nellist C.F."/>
            <person name="Bates H."/>
            <person name="Vickerstaff R.J."/>
            <person name="Harrison R.J."/>
        </authorList>
    </citation>
    <scope>NUCLEOTIDE SEQUENCE</scope>
    <source>
        <strain evidence="2">15-7</strain>
        <strain evidence="3">4032</strain>
        <strain evidence="4">4040</strain>
        <strain evidence="5">P415</strain>
        <strain evidence="6">P421</strain>
    </source>
</reference>
<proteinExistence type="predicted"/>
<evidence type="ECO:0000313" key="6">
    <source>
        <dbReference type="EMBL" id="KAG3228084.1"/>
    </source>
</evidence>
<dbReference type="EMBL" id="RCML01000007">
    <property type="protein sequence ID" value="KAG2999617.1"/>
    <property type="molecule type" value="Genomic_DNA"/>
</dbReference>
<evidence type="ECO:0000313" key="2">
    <source>
        <dbReference type="EMBL" id="KAG2868516.1"/>
    </source>
</evidence>
<dbReference type="Proteomes" id="UP000735874">
    <property type="component" value="Unassembled WGS sequence"/>
</dbReference>
<accession>A0A8T1A0K2</accession>
<evidence type="ECO:0000256" key="1">
    <source>
        <dbReference type="SAM" id="MobiDB-lite"/>
    </source>
</evidence>
<dbReference type="Proteomes" id="UP000697107">
    <property type="component" value="Unassembled WGS sequence"/>
</dbReference>
<evidence type="ECO:0000313" key="7">
    <source>
        <dbReference type="Proteomes" id="UP000735874"/>
    </source>
</evidence>
<dbReference type="AlphaFoldDB" id="A0A8T1A0K2"/>
<gene>
    <name evidence="2" type="ORF">PC113_g936</name>
    <name evidence="3" type="ORF">PC115_g11282</name>
    <name evidence="4" type="ORF">PC117_g514</name>
    <name evidence="5" type="ORF">PC118_g730</name>
    <name evidence="6" type="ORF">PC129_g1325</name>
</gene>
<dbReference type="EMBL" id="RCMI01000351">
    <property type="protein sequence ID" value="KAG2915775.1"/>
    <property type="molecule type" value="Genomic_DNA"/>
</dbReference>